<organism evidence="3 4">
    <name type="scientific">Bombilactobacillus folatiphilus</name>
    <dbReference type="NCBI Taxonomy" id="2923362"/>
    <lineage>
        <taxon>Bacteria</taxon>
        <taxon>Bacillati</taxon>
        <taxon>Bacillota</taxon>
        <taxon>Bacilli</taxon>
        <taxon>Lactobacillales</taxon>
        <taxon>Lactobacillaceae</taxon>
        <taxon>Bombilactobacillus</taxon>
    </lineage>
</organism>
<evidence type="ECO:0000256" key="1">
    <source>
        <dbReference type="SAM" id="Coils"/>
    </source>
</evidence>
<proteinExistence type="predicted"/>
<name>A0ABY4PAC1_9LACO</name>
<dbReference type="Pfam" id="PF14265">
    <property type="entry name" value="DUF4355"/>
    <property type="match status" value="1"/>
</dbReference>
<feature type="coiled-coil region" evidence="1">
    <location>
        <begin position="20"/>
        <end position="89"/>
    </location>
</feature>
<dbReference type="Proteomes" id="UP000831495">
    <property type="component" value="Chromosome"/>
</dbReference>
<dbReference type="RefSeq" id="WP_249514879.1">
    <property type="nucleotide sequence ID" value="NZ_CP093366.1"/>
</dbReference>
<keyword evidence="1" id="KW-0175">Coiled coil</keyword>
<evidence type="ECO:0000313" key="4">
    <source>
        <dbReference type="Proteomes" id="UP000831495"/>
    </source>
</evidence>
<sequence length="188" mass="21138">MAEENQEEQQTKRYTDEDVNQIVQKRLARAKEEAEKEQNTAIEKAKADVIEQAKKEAKMTADQKRDAELEQVKADKDKAEAQLMHINLLSQARAALKESNIDLTDDELELVVGADEDTTGTNIKVVQSMYERQSKSIKDELLKGKTPKGAGNNKVDVTAEQFNQMSSRERAELFKDNPEAFNNIVGGI</sequence>
<keyword evidence="4" id="KW-1185">Reference proteome</keyword>
<evidence type="ECO:0000313" key="3">
    <source>
        <dbReference type="EMBL" id="UQS82601.1"/>
    </source>
</evidence>
<dbReference type="InterPro" id="IPR025580">
    <property type="entry name" value="Gp46"/>
</dbReference>
<accession>A0ABY4PAC1</accession>
<feature type="region of interest" description="Disordered" evidence="2">
    <location>
        <begin position="1"/>
        <end position="20"/>
    </location>
</feature>
<protein>
    <submittedName>
        <fullName evidence="3">DUF4355 domain-containing protein</fullName>
    </submittedName>
</protein>
<dbReference type="EMBL" id="CP093366">
    <property type="protein sequence ID" value="UQS82601.1"/>
    <property type="molecule type" value="Genomic_DNA"/>
</dbReference>
<evidence type="ECO:0000256" key="2">
    <source>
        <dbReference type="SAM" id="MobiDB-lite"/>
    </source>
</evidence>
<gene>
    <name evidence="3" type="ORF">MOO45_02840</name>
</gene>
<reference evidence="3" key="1">
    <citation type="journal article" date="2022" name="Int. J. Syst. Evol. Microbiol.">
        <title>Apilactobacillus apisilvae sp. nov., Nicolia spurrieriana gen. nov. sp. nov., Bombilactobacillus folatiphilus sp. nov. and Bombilactobacillus thymidiniphilus sp. nov., four new lactic acid bacterial isolates from stingless bees Tetragonula carbonaria and Austroplebeia australis.</title>
        <authorList>
            <person name="Oliphant S.A."/>
            <person name="Watson-Haigh N.S."/>
            <person name="Sumby K.M."/>
            <person name="Gardner J."/>
            <person name="Groom S."/>
            <person name="Jiranek V."/>
        </authorList>
    </citation>
    <scope>NUCLEOTIDE SEQUENCE</scope>
    <source>
        <strain evidence="3">SG4_D2</strain>
    </source>
</reference>